<dbReference type="PANTHER" id="PTHR42924:SF3">
    <property type="entry name" value="POLYMERASE_HISTIDINOL PHOSPHATASE N-TERMINAL DOMAIN-CONTAINING PROTEIN"/>
    <property type="match status" value="1"/>
</dbReference>
<feature type="compositionally biased region" description="Basic residues" evidence="1">
    <location>
        <begin position="40"/>
        <end position="51"/>
    </location>
</feature>
<evidence type="ECO:0000313" key="3">
    <source>
        <dbReference type="EMBL" id="PAN08271.1"/>
    </source>
</evidence>
<dbReference type="Proteomes" id="UP000243499">
    <property type="component" value="Chromosome 1"/>
</dbReference>
<evidence type="ECO:0000259" key="2">
    <source>
        <dbReference type="SMART" id="SM00481"/>
    </source>
</evidence>
<protein>
    <recommendedName>
        <fullName evidence="2">Polymerase/histidinol phosphatase N-terminal domain-containing protein</fullName>
    </recommendedName>
</protein>
<dbReference type="Gene3D" id="1.10.150.650">
    <property type="match status" value="1"/>
</dbReference>
<reference evidence="3" key="1">
    <citation type="submission" date="2018-04" db="EMBL/GenBank/DDBJ databases">
        <title>WGS assembly of Panicum hallii.</title>
        <authorList>
            <person name="Lovell J."/>
            <person name="Jenkins J."/>
            <person name="Lowry D."/>
            <person name="Mamidi S."/>
            <person name="Sreedasyam A."/>
            <person name="Weng X."/>
            <person name="Barry K."/>
            <person name="Bonette J."/>
            <person name="Campitelli B."/>
            <person name="Daum C."/>
            <person name="Gordon S."/>
            <person name="Gould B."/>
            <person name="Lipzen A."/>
            <person name="Macqueen A."/>
            <person name="Palacio-Mejia J."/>
            <person name="Plott C."/>
            <person name="Shakirov E."/>
            <person name="Shu S."/>
            <person name="Yoshinaga Y."/>
            <person name="Zane M."/>
            <person name="Rokhsar D."/>
            <person name="Grimwood J."/>
            <person name="Schmutz J."/>
            <person name="Juenger T."/>
        </authorList>
    </citation>
    <scope>NUCLEOTIDE SEQUENCE [LARGE SCALE GENOMIC DNA]</scope>
    <source>
        <strain evidence="3">FIL2</strain>
    </source>
</reference>
<accession>A0A2S3GTJ9</accession>
<evidence type="ECO:0000256" key="1">
    <source>
        <dbReference type="SAM" id="MobiDB-lite"/>
    </source>
</evidence>
<name>A0A2S3GTJ9_9POAL</name>
<gene>
    <name evidence="3" type="ORF">PAHAL_1G399300</name>
</gene>
<dbReference type="Pfam" id="PF02811">
    <property type="entry name" value="PHP"/>
    <property type="match status" value="1"/>
</dbReference>
<dbReference type="PANTHER" id="PTHR42924">
    <property type="entry name" value="EXONUCLEASE"/>
    <property type="match status" value="1"/>
</dbReference>
<proteinExistence type="predicted"/>
<organism evidence="3">
    <name type="scientific">Panicum hallii</name>
    <dbReference type="NCBI Taxonomy" id="206008"/>
    <lineage>
        <taxon>Eukaryota</taxon>
        <taxon>Viridiplantae</taxon>
        <taxon>Streptophyta</taxon>
        <taxon>Embryophyta</taxon>
        <taxon>Tracheophyta</taxon>
        <taxon>Spermatophyta</taxon>
        <taxon>Magnoliopsida</taxon>
        <taxon>Liliopsida</taxon>
        <taxon>Poales</taxon>
        <taxon>Poaceae</taxon>
        <taxon>PACMAD clade</taxon>
        <taxon>Panicoideae</taxon>
        <taxon>Panicodae</taxon>
        <taxon>Paniceae</taxon>
        <taxon>Panicinae</taxon>
        <taxon>Panicum</taxon>
        <taxon>Panicum sect. Panicum</taxon>
    </lineage>
</organism>
<dbReference type="CDD" id="cd07438">
    <property type="entry name" value="PHP_HisPPase_AMP"/>
    <property type="match status" value="1"/>
</dbReference>
<dbReference type="EMBL" id="CM008046">
    <property type="protein sequence ID" value="PAN08271.1"/>
    <property type="molecule type" value="Genomic_DNA"/>
</dbReference>
<dbReference type="InterPro" id="IPR003141">
    <property type="entry name" value="Pol/His_phosphatase_N"/>
</dbReference>
<dbReference type="FunFam" id="1.10.150.650:FF:000002">
    <property type="entry name" value="PHP domain-containing protein"/>
    <property type="match status" value="1"/>
</dbReference>
<dbReference type="InterPro" id="IPR052018">
    <property type="entry name" value="PHP_domain"/>
</dbReference>
<dbReference type="Gene3D" id="3.20.20.140">
    <property type="entry name" value="Metal-dependent hydrolases"/>
    <property type="match status" value="1"/>
</dbReference>
<feature type="domain" description="Polymerase/histidinol phosphatase N-terminal" evidence="2">
    <location>
        <begin position="96"/>
        <end position="161"/>
    </location>
</feature>
<dbReference type="Gramene" id="PAN08271">
    <property type="protein sequence ID" value="PAN08271"/>
    <property type="gene ID" value="PAHAL_1G399300"/>
</dbReference>
<dbReference type="SUPFAM" id="SSF89550">
    <property type="entry name" value="PHP domain-like"/>
    <property type="match status" value="1"/>
</dbReference>
<dbReference type="GO" id="GO:0035312">
    <property type="term" value="F:5'-3' DNA exonuclease activity"/>
    <property type="evidence" value="ECO:0007669"/>
    <property type="project" value="TreeGrafter"/>
</dbReference>
<sequence length="444" mass="47741">MPPPAGASTEEDAVVVVAADAIATSAAPNAGDPEPQPDKGRRRRKKRRRPRAPTEEELAARRSLLRWACPGREVASDDGQAAEAGRARLRRPRVAVELHAHSACSDGTLSPAELVERAHRNGVKVFALTDHDTMAGVPEAVEAAKRHPVRIIPGVEISAVHSPSDESGSGAEEPVHILAYYGSRGPARPQELERFLAGIREGRYARANKMLLKLRGLGMPMKLEDVCTIAGNGVAPGRLHVARAMVDAGYVEDLRQAFSRYLYDGGPAYATGSEPTAESVVQLVCRTGGVAVLAHPWALKNPGAVIKNLKAAGLHGIEVYRSDGKVSGLSDLADTYELLKLGGSDFHGRDDKEEPDVGSVDLPVLAVFKFLEIAKPIWHNAIREIFASISERTTDLNGSNGFQRISSAGDFCIPRHSSEDPELTSVSEVEVLRTEVTDIVLTHQ</sequence>
<dbReference type="AlphaFoldDB" id="A0A2S3GTJ9"/>
<dbReference type="InterPro" id="IPR004013">
    <property type="entry name" value="PHP_dom"/>
</dbReference>
<dbReference type="InterPro" id="IPR016195">
    <property type="entry name" value="Pol/histidinol_Pase-like"/>
</dbReference>
<dbReference type="GO" id="GO:0004534">
    <property type="term" value="F:5'-3' RNA exonuclease activity"/>
    <property type="evidence" value="ECO:0007669"/>
    <property type="project" value="TreeGrafter"/>
</dbReference>
<feature type="region of interest" description="Disordered" evidence="1">
    <location>
        <begin position="19"/>
        <end position="58"/>
    </location>
</feature>
<dbReference type="SMART" id="SM00481">
    <property type="entry name" value="POLIIIAc"/>
    <property type="match status" value="1"/>
</dbReference>